<name>A0A225VW18_9STRA</name>
<dbReference type="AlphaFoldDB" id="A0A225VW18"/>
<dbReference type="OrthoDB" id="126333at2759"/>
<comment type="caution">
    <text evidence="1">The sequence shown here is derived from an EMBL/GenBank/DDBJ whole genome shotgun (WGS) entry which is preliminary data.</text>
</comment>
<evidence type="ECO:0000313" key="1">
    <source>
        <dbReference type="EMBL" id="OWZ09189.1"/>
    </source>
</evidence>
<reference evidence="2" key="1">
    <citation type="submission" date="2017-03" db="EMBL/GenBank/DDBJ databases">
        <title>Phytopthora megakarya and P. palmivora, two closely related causual agents of cacao black pod achieved similar genome size and gene model numbers by different mechanisms.</title>
        <authorList>
            <person name="Ali S."/>
            <person name="Shao J."/>
            <person name="Larry D.J."/>
            <person name="Kronmiller B."/>
            <person name="Shen D."/>
            <person name="Strem M.D."/>
            <person name="Melnick R.L."/>
            <person name="Guiltinan M.J."/>
            <person name="Tyler B.M."/>
            <person name="Meinhardt L.W."/>
            <person name="Bailey B.A."/>
        </authorList>
    </citation>
    <scope>NUCLEOTIDE SEQUENCE [LARGE SCALE GENOMIC DNA]</scope>
    <source>
        <strain evidence="2">zdho120</strain>
    </source>
</reference>
<proteinExistence type="predicted"/>
<dbReference type="Proteomes" id="UP000198211">
    <property type="component" value="Unassembled WGS sequence"/>
</dbReference>
<dbReference type="STRING" id="4795.A0A225VW18"/>
<evidence type="ECO:0000313" key="2">
    <source>
        <dbReference type="Proteomes" id="UP000198211"/>
    </source>
</evidence>
<gene>
    <name evidence="1" type="ORF">PHMEG_00018147</name>
</gene>
<dbReference type="EMBL" id="NBNE01002880">
    <property type="protein sequence ID" value="OWZ09189.1"/>
    <property type="molecule type" value="Genomic_DNA"/>
</dbReference>
<keyword evidence="2" id="KW-1185">Reference proteome</keyword>
<protein>
    <submittedName>
        <fullName evidence="1">RxLR effector protein</fullName>
    </submittedName>
</protein>
<accession>A0A225VW18</accession>
<organism evidence="1 2">
    <name type="scientific">Phytophthora megakarya</name>
    <dbReference type="NCBI Taxonomy" id="4795"/>
    <lineage>
        <taxon>Eukaryota</taxon>
        <taxon>Sar</taxon>
        <taxon>Stramenopiles</taxon>
        <taxon>Oomycota</taxon>
        <taxon>Peronosporomycetes</taxon>
        <taxon>Peronosporales</taxon>
        <taxon>Peronosporaceae</taxon>
        <taxon>Phytophthora</taxon>
    </lineage>
</organism>
<sequence length="305" mass="33632">MCISINLASQQRITCIFCIYPTRAMGLEELECGNTKRAKVTALASFKKFLKTENVSDEYVRACIKRDESEKASRWLETLQCNTTGKLKYDNLNSFLSIEPHWRGGRVTNAPPYSNGDLKRMILFKRLPRRCLTLPVVVLVWTGVRPRLAAELNVSIDASKVLFVRFIRMKTSEEQGLSLFPYPAFATCPLLAIALALISQAAPSSDAIDNLPEVPSHAAIDLAPEVPLVNMLDNPTTSRGVEAPTTAGLDTTTTIYAHINRVLDRISKQAGVVDALTSHSFRSGGPQHANASGRLTARWIFDRGA</sequence>